<dbReference type="AlphaFoldDB" id="A0A2Y9RXE0"/>
<dbReference type="RefSeq" id="XP_023596739.1">
    <property type="nucleotide sequence ID" value="XM_023740971.1"/>
</dbReference>
<evidence type="ECO:0000256" key="1">
    <source>
        <dbReference type="SAM" id="MobiDB-lite"/>
    </source>
</evidence>
<evidence type="ECO:0000313" key="2">
    <source>
        <dbReference type="Proteomes" id="UP000248480"/>
    </source>
</evidence>
<reference evidence="3" key="1">
    <citation type="submission" date="2025-08" db="UniProtKB">
        <authorList>
            <consortium name="RefSeq"/>
        </authorList>
    </citation>
    <scope>IDENTIFICATION</scope>
</reference>
<gene>
    <name evidence="3" type="primary">CUNH16orf82</name>
</gene>
<accession>A0A2Y9RXE0</accession>
<dbReference type="CTD" id="123825438"/>
<dbReference type="GeneID" id="101350498"/>
<dbReference type="KEGG" id="tmu:101350498"/>
<proteinExistence type="predicted"/>
<dbReference type="Pfam" id="PF15765">
    <property type="entry name" value="DUF4694"/>
    <property type="match status" value="1"/>
</dbReference>
<dbReference type="InterPro" id="IPR031520">
    <property type="entry name" value="DUF4694"/>
</dbReference>
<feature type="region of interest" description="Disordered" evidence="1">
    <location>
        <begin position="28"/>
        <end position="84"/>
    </location>
</feature>
<dbReference type="PANTHER" id="PTHR40139:SF1">
    <property type="entry name" value="PROTEIN TNT"/>
    <property type="match status" value="1"/>
</dbReference>
<dbReference type="PANTHER" id="PTHR40139">
    <property type="entry name" value="PROTEIN TNT"/>
    <property type="match status" value="1"/>
</dbReference>
<feature type="compositionally biased region" description="Polar residues" evidence="1">
    <location>
        <begin position="73"/>
        <end position="84"/>
    </location>
</feature>
<keyword evidence="2" id="KW-1185">Reference proteome</keyword>
<name>A0A2Y9RXE0_TRIMA</name>
<feature type="compositionally biased region" description="Polar residues" evidence="1">
    <location>
        <begin position="43"/>
        <end position="52"/>
    </location>
</feature>
<evidence type="ECO:0000313" key="3">
    <source>
        <dbReference type="RefSeq" id="XP_023596739.1"/>
    </source>
</evidence>
<sequence>MHKPPLNILRPPGGPLLLDKQIQLPSIFLQEGKGESSARDANAQGQDPSLQSPRLELQSHAWPCHNAGAPQEPQKSSYSDLGSIRTSDSYVSSMRHLSPEKCSNVSLASSGYAADKENSEVSLVDSGRVSRLSRRLSNQVGSTQTSHLCATYSSIQLKSLQTGQADNSKQTGGEK</sequence>
<organism evidence="2 3">
    <name type="scientific">Trichechus manatus latirostris</name>
    <name type="common">Florida manatee</name>
    <dbReference type="NCBI Taxonomy" id="127582"/>
    <lineage>
        <taxon>Eukaryota</taxon>
        <taxon>Metazoa</taxon>
        <taxon>Chordata</taxon>
        <taxon>Craniata</taxon>
        <taxon>Vertebrata</taxon>
        <taxon>Euteleostomi</taxon>
        <taxon>Mammalia</taxon>
        <taxon>Eutheria</taxon>
        <taxon>Afrotheria</taxon>
        <taxon>Sirenia</taxon>
        <taxon>Trichechidae</taxon>
        <taxon>Trichechus</taxon>
    </lineage>
</organism>
<dbReference type="Proteomes" id="UP000248480">
    <property type="component" value="Unplaced"/>
</dbReference>
<dbReference type="InParanoid" id="A0A2Y9RXE0"/>
<protein>
    <submittedName>
        <fullName evidence="3">Protein TNT</fullName>
    </submittedName>
</protein>